<evidence type="ECO:0000313" key="2">
    <source>
        <dbReference type="Proteomes" id="UP001214757"/>
    </source>
</evidence>
<reference evidence="1 2" key="1">
    <citation type="submission" date="2023-02" db="EMBL/GenBank/DDBJ databases">
        <title>Entomopathogenic bacteria.</title>
        <authorList>
            <person name="Machado R.A."/>
        </authorList>
    </citation>
    <scope>NUCLEOTIDE SEQUENCE [LARGE SCALE GENOMIC DNA]</scope>
    <source>
        <strain evidence="1 2">XENO-7</strain>
    </source>
</reference>
<name>A0ABT5M3P7_9GAMM</name>
<proteinExistence type="predicted"/>
<evidence type="ECO:0008006" key="3">
    <source>
        <dbReference type="Google" id="ProtNLM"/>
    </source>
</evidence>
<sequence>MDTSFYPSSPDIAPEFIGASIREHWRVENSLHWTLMWFIKKMYVEFMTGMRLNLWLSSGAWH</sequence>
<dbReference type="Proteomes" id="UP001214757">
    <property type="component" value="Unassembled WGS sequence"/>
</dbReference>
<organism evidence="1 2">
    <name type="scientific">Xenorhabdus aichiensis</name>
    <dbReference type="NCBI Taxonomy" id="3025874"/>
    <lineage>
        <taxon>Bacteria</taxon>
        <taxon>Pseudomonadati</taxon>
        <taxon>Pseudomonadota</taxon>
        <taxon>Gammaproteobacteria</taxon>
        <taxon>Enterobacterales</taxon>
        <taxon>Morganellaceae</taxon>
        <taxon>Xenorhabdus</taxon>
    </lineage>
</organism>
<protein>
    <recommendedName>
        <fullName evidence="3">Transposase</fullName>
    </recommendedName>
</protein>
<gene>
    <name evidence="1" type="ORF">PSI22_11785</name>
</gene>
<keyword evidence="2" id="KW-1185">Reference proteome</keyword>
<comment type="caution">
    <text evidence="1">The sequence shown here is derived from an EMBL/GenBank/DDBJ whole genome shotgun (WGS) entry which is preliminary data.</text>
</comment>
<accession>A0ABT5M3P7</accession>
<evidence type="ECO:0000313" key="1">
    <source>
        <dbReference type="EMBL" id="MDC9622295.1"/>
    </source>
</evidence>
<dbReference type="EMBL" id="JAQRFO010000023">
    <property type="protein sequence ID" value="MDC9622295.1"/>
    <property type="molecule type" value="Genomic_DNA"/>
</dbReference>